<dbReference type="PANTHER" id="PTHR13939:SF0">
    <property type="entry name" value="NMN AMIDOHYDROLASE-LIKE PROTEIN YFAY"/>
    <property type="match status" value="1"/>
</dbReference>
<comment type="similarity">
    <text evidence="1">Belongs to the CinA family.</text>
</comment>
<dbReference type="HAMAP" id="MF_00226_B">
    <property type="entry name" value="CinA_B"/>
    <property type="match status" value="1"/>
</dbReference>
<protein>
    <recommendedName>
        <fullName evidence="1">CinA-like protein</fullName>
    </recommendedName>
</protein>
<dbReference type="InterPro" id="IPR050101">
    <property type="entry name" value="CinA"/>
</dbReference>
<dbReference type="NCBIfam" id="TIGR00199">
    <property type="entry name" value="PncC_domain"/>
    <property type="match status" value="1"/>
</dbReference>
<dbReference type="Pfam" id="PF02464">
    <property type="entry name" value="CinA"/>
    <property type="match status" value="1"/>
</dbReference>
<keyword evidence="4" id="KW-1185">Reference proteome</keyword>
<gene>
    <name evidence="3" type="ORF">KEM10_03855</name>
</gene>
<dbReference type="SMART" id="SM00852">
    <property type="entry name" value="MoCF_biosynth"/>
    <property type="match status" value="1"/>
</dbReference>
<dbReference type="Gene3D" id="3.90.950.20">
    <property type="entry name" value="CinA-like"/>
    <property type="match status" value="1"/>
</dbReference>
<dbReference type="EMBL" id="JAGUCO010000002">
    <property type="protein sequence ID" value="MBS2097400.1"/>
    <property type="molecule type" value="Genomic_DNA"/>
</dbReference>
<dbReference type="InterPro" id="IPR041424">
    <property type="entry name" value="CinA_KH"/>
</dbReference>
<dbReference type="InterPro" id="IPR008136">
    <property type="entry name" value="CinA_C"/>
</dbReference>
<dbReference type="NCBIfam" id="TIGR00200">
    <property type="entry name" value="cinA_nterm"/>
    <property type="match status" value="1"/>
</dbReference>
<sequence length="415" mass="45533">MNLEIITIGNELLIGQVVDTNSAWMGQQLNKEGFDIVRITSVQDTVDAIKASLDEALSRVDIVLMTGGLGPTKDDITKQTLADYFDSKLVFNQDVYDNVCTLLKGRVKNINELNRGQALVPDKCTVINNPVGTAPVMWFEKDGKVVVSMPGVPGEMKHAVNNEIIPRLKERYETQHIIHKTVLIFNIPEAVLAEQLSSWEETIPGYISLAYLPSPGKIRLRLTAKTLDDSKAHKDIENLVKSLYPIVGDNIFAEEDKPVHQLLGEMLKKEGKTIATAESCTGGYIGHLLTSIPGSSVYFRGGIIAYENEIKERLLGVCKNDLLKYGAVSQPVVEQMALGAKKVLGTDYSIATSGIAGPDGGSEEKPVGTVWIAIAGDFGVISQKYQFGKMRERNIHRSADTGMVMLFQQLTNSLR</sequence>
<dbReference type="Proteomes" id="UP000708576">
    <property type="component" value="Unassembled WGS sequence"/>
</dbReference>
<dbReference type="PANTHER" id="PTHR13939">
    <property type="entry name" value="NICOTINAMIDE-NUCLEOTIDE AMIDOHYDROLASE PNCC"/>
    <property type="match status" value="1"/>
</dbReference>
<dbReference type="Pfam" id="PF18146">
    <property type="entry name" value="CinA_KH"/>
    <property type="match status" value="1"/>
</dbReference>
<evidence type="ECO:0000313" key="3">
    <source>
        <dbReference type="EMBL" id="MBS2097400.1"/>
    </source>
</evidence>
<dbReference type="InterPro" id="IPR001453">
    <property type="entry name" value="MoaB/Mog_dom"/>
</dbReference>
<dbReference type="InterPro" id="IPR036653">
    <property type="entry name" value="CinA-like_C"/>
</dbReference>
<dbReference type="Gene3D" id="3.40.980.10">
    <property type="entry name" value="MoaB/Mog-like domain"/>
    <property type="match status" value="1"/>
</dbReference>
<evidence type="ECO:0000313" key="4">
    <source>
        <dbReference type="Proteomes" id="UP000708576"/>
    </source>
</evidence>
<dbReference type="PIRSF" id="PIRSF006728">
    <property type="entry name" value="CinA"/>
    <property type="match status" value="1"/>
</dbReference>
<reference evidence="3 4" key="1">
    <citation type="journal article" date="2015" name="Int. J. Syst. Evol. Microbiol.">
        <title>Carboxylicivirga linearis sp. nov., isolated from a sea cucumber culture pond.</title>
        <authorList>
            <person name="Wang F.Q."/>
            <person name="Zhou Y.X."/>
            <person name="Lin X.Z."/>
            <person name="Chen G.J."/>
            <person name="Du Z.J."/>
        </authorList>
    </citation>
    <scope>NUCLEOTIDE SEQUENCE [LARGE SCALE GENOMIC DNA]</scope>
    <source>
        <strain evidence="3 4">FB218</strain>
    </source>
</reference>
<feature type="domain" description="MoaB/Mog" evidence="2">
    <location>
        <begin position="4"/>
        <end position="171"/>
    </location>
</feature>
<dbReference type="InterPro" id="IPR008135">
    <property type="entry name" value="Competence-induced_CinA"/>
</dbReference>
<dbReference type="CDD" id="cd00885">
    <property type="entry name" value="cinA"/>
    <property type="match status" value="1"/>
</dbReference>
<accession>A0ABS5JRF8</accession>
<name>A0ABS5JRF8_9BACT</name>
<dbReference type="Pfam" id="PF00994">
    <property type="entry name" value="MoCF_biosynth"/>
    <property type="match status" value="1"/>
</dbReference>
<dbReference type="NCBIfam" id="NF001813">
    <property type="entry name" value="PRK00549.1"/>
    <property type="match status" value="1"/>
</dbReference>
<organism evidence="3 4">
    <name type="scientific">Carboxylicivirga linearis</name>
    <dbReference type="NCBI Taxonomy" id="1628157"/>
    <lineage>
        <taxon>Bacteria</taxon>
        <taxon>Pseudomonadati</taxon>
        <taxon>Bacteroidota</taxon>
        <taxon>Bacteroidia</taxon>
        <taxon>Marinilabiliales</taxon>
        <taxon>Marinilabiliaceae</taxon>
        <taxon>Carboxylicivirga</taxon>
    </lineage>
</organism>
<dbReference type="InterPro" id="IPR036425">
    <property type="entry name" value="MoaB/Mog-like_dom_sf"/>
</dbReference>
<dbReference type="RefSeq" id="WP_212213742.1">
    <property type="nucleotide sequence ID" value="NZ_JAGUCO010000002.1"/>
</dbReference>
<evidence type="ECO:0000259" key="2">
    <source>
        <dbReference type="SMART" id="SM00852"/>
    </source>
</evidence>
<dbReference type="NCBIfam" id="TIGR00177">
    <property type="entry name" value="molyb_syn"/>
    <property type="match status" value="1"/>
</dbReference>
<dbReference type="SUPFAM" id="SSF142433">
    <property type="entry name" value="CinA-like"/>
    <property type="match status" value="1"/>
</dbReference>
<proteinExistence type="inferred from homology"/>
<dbReference type="SUPFAM" id="SSF53218">
    <property type="entry name" value="Molybdenum cofactor biosynthesis proteins"/>
    <property type="match status" value="1"/>
</dbReference>
<evidence type="ECO:0000256" key="1">
    <source>
        <dbReference type="HAMAP-Rule" id="MF_00226"/>
    </source>
</evidence>
<comment type="caution">
    <text evidence="3">The sequence shown here is derived from an EMBL/GenBank/DDBJ whole genome shotgun (WGS) entry which is preliminary data.</text>
</comment>